<accession>A0A8D8URU9</accession>
<organism evidence="1">
    <name type="scientific">Cacopsylla melanoneura</name>
    <dbReference type="NCBI Taxonomy" id="428564"/>
    <lineage>
        <taxon>Eukaryota</taxon>
        <taxon>Metazoa</taxon>
        <taxon>Ecdysozoa</taxon>
        <taxon>Arthropoda</taxon>
        <taxon>Hexapoda</taxon>
        <taxon>Insecta</taxon>
        <taxon>Pterygota</taxon>
        <taxon>Neoptera</taxon>
        <taxon>Paraneoptera</taxon>
        <taxon>Hemiptera</taxon>
        <taxon>Sternorrhyncha</taxon>
        <taxon>Psylloidea</taxon>
        <taxon>Psyllidae</taxon>
        <taxon>Psyllinae</taxon>
        <taxon>Cacopsylla</taxon>
    </lineage>
</organism>
<dbReference type="EMBL" id="HBUF01346277">
    <property type="protein sequence ID" value="CAG6709627.1"/>
    <property type="molecule type" value="Transcribed_RNA"/>
</dbReference>
<evidence type="ECO:0000313" key="1">
    <source>
        <dbReference type="EMBL" id="CAG6709627.1"/>
    </source>
</evidence>
<proteinExistence type="predicted"/>
<dbReference type="AlphaFoldDB" id="A0A8D8URU9"/>
<protein>
    <submittedName>
        <fullName evidence="1">Uncharacterized protein</fullName>
    </submittedName>
</protein>
<reference evidence="1" key="1">
    <citation type="submission" date="2021-05" db="EMBL/GenBank/DDBJ databases">
        <authorList>
            <person name="Alioto T."/>
            <person name="Alioto T."/>
            <person name="Gomez Garrido J."/>
        </authorList>
    </citation>
    <scope>NUCLEOTIDE SEQUENCE</scope>
</reference>
<name>A0A8D8URU9_9HEMI</name>
<sequence length="120" mass="13805">MFVHNLINNKIACPGLIDKIQIKVPNTFSLKERAEARDYVTFVVLGCQVARVPNTFSLRERAEARDYFFIKRNCSPVYLESPLISSLACYNKLNKHSIHLDLDFPEDIFKAKCREVLDIG</sequence>